<feature type="non-terminal residue" evidence="1">
    <location>
        <position position="1"/>
    </location>
</feature>
<feature type="non-terminal residue" evidence="1">
    <location>
        <position position="508"/>
    </location>
</feature>
<proteinExistence type="predicted"/>
<gene>
    <name evidence="1" type="ORF">TSAR_003802</name>
</gene>
<sequence length="508" mass="57442">YHHYPIRQKYLDILKVLCCHLDTTHRTALLRQAYPKLVISLVECVMNILRENVPLSRRYKSKLRKHAPSLRKIIAPQQHCKKYLDILKVLSKTATIADKCVGAGRSNDNYLNTVQTPGSEVLRLDDEVNKILNSSELDDRQKYSMYQQVLQRFLHYKKQSSEDDEVGNELLLPTVDKTSPPLHSITTNGDGEVMPDLHIMNSVPPSLCQNARNLMNSLRGSGNIDWNKLGMITVDGVRARGVWVLTTNTWKRERVREELLCAAERENRSDFRGELISYTEDDLSGRAFNFTSRTSFPVVVGPPKKYQHLYLVNETVRRNKLRVAVATAVAEEFNSSGNNNSLLAASDTSLLPIPGQQQQQQQQLASSGSASSEEKSVALLTVLCMVGKITFDKVYRRFRQAIKCTRKKWSRLNGRRQRYQIGAGIGSYLKGLFRRVLPLVKRGAKSVGKDATCTSAKIMDDVMNENRPFREVLSKCVHEGGDNLKRKVVQIMNKIIAPDEQEGEEVGG</sequence>
<protein>
    <submittedName>
        <fullName evidence="1">Uncharacterized protein</fullName>
    </submittedName>
</protein>
<dbReference type="AlphaFoldDB" id="A0A232EMM0"/>
<reference evidence="1 2" key="1">
    <citation type="journal article" date="2017" name="Curr. Biol.">
        <title>The Evolution of Venom by Co-option of Single-Copy Genes.</title>
        <authorList>
            <person name="Martinson E.O."/>
            <person name="Mrinalini"/>
            <person name="Kelkar Y.D."/>
            <person name="Chang C.H."/>
            <person name="Werren J.H."/>
        </authorList>
    </citation>
    <scope>NUCLEOTIDE SEQUENCE [LARGE SCALE GENOMIC DNA]</scope>
    <source>
        <strain evidence="1 2">Alberta</strain>
        <tissue evidence="1">Whole body</tissue>
    </source>
</reference>
<dbReference type="Proteomes" id="UP000215335">
    <property type="component" value="Unassembled WGS sequence"/>
</dbReference>
<dbReference type="EMBL" id="NNAY01003361">
    <property type="protein sequence ID" value="OXU19552.1"/>
    <property type="molecule type" value="Genomic_DNA"/>
</dbReference>
<evidence type="ECO:0000313" key="1">
    <source>
        <dbReference type="EMBL" id="OXU19552.1"/>
    </source>
</evidence>
<organism evidence="1 2">
    <name type="scientific">Trichomalopsis sarcophagae</name>
    <dbReference type="NCBI Taxonomy" id="543379"/>
    <lineage>
        <taxon>Eukaryota</taxon>
        <taxon>Metazoa</taxon>
        <taxon>Ecdysozoa</taxon>
        <taxon>Arthropoda</taxon>
        <taxon>Hexapoda</taxon>
        <taxon>Insecta</taxon>
        <taxon>Pterygota</taxon>
        <taxon>Neoptera</taxon>
        <taxon>Endopterygota</taxon>
        <taxon>Hymenoptera</taxon>
        <taxon>Apocrita</taxon>
        <taxon>Proctotrupomorpha</taxon>
        <taxon>Chalcidoidea</taxon>
        <taxon>Pteromalidae</taxon>
        <taxon>Pteromalinae</taxon>
        <taxon>Trichomalopsis</taxon>
    </lineage>
</organism>
<accession>A0A232EMM0</accession>
<comment type="caution">
    <text evidence="1">The sequence shown here is derived from an EMBL/GenBank/DDBJ whole genome shotgun (WGS) entry which is preliminary data.</text>
</comment>
<keyword evidence="2" id="KW-1185">Reference proteome</keyword>
<name>A0A232EMM0_9HYME</name>
<evidence type="ECO:0000313" key="2">
    <source>
        <dbReference type="Proteomes" id="UP000215335"/>
    </source>
</evidence>